<dbReference type="AlphaFoldDB" id="A0A9X9T7D8"/>
<dbReference type="KEGG" id="mou:OU421_07670"/>
<keyword evidence="6" id="KW-1185">Reference proteome</keyword>
<dbReference type="Pfam" id="PF00535">
    <property type="entry name" value="Glycos_transf_2"/>
    <property type="match status" value="1"/>
</dbReference>
<evidence type="ECO:0000313" key="6">
    <source>
        <dbReference type="Proteomes" id="UP001163096"/>
    </source>
</evidence>
<dbReference type="GeneID" id="76834970"/>
<reference evidence="5" key="1">
    <citation type="submission" date="2022-11" db="EMBL/GenBank/DDBJ databases">
        <title>Complete genome sequence of Methanogenium organophilum DSM 3596.</title>
        <authorList>
            <person name="Chen S.-C."/>
            <person name="Lai S.-J."/>
            <person name="You Y.-T."/>
        </authorList>
    </citation>
    <scope>NUCLEOTIDE SEQUENCE</scope>
    <source>
        <strain evidence="5">DSM 3596</strain>
    </source>
</reference>
<evidence type="ECO:0000256" key="2">
    <source>
        <dbReference type="ARBA" id="ARBA00022679"/>
    </source>
</evidence>
<dbReference type="EMBL" id="CP113361">
    <property type="protein sequence ID" value="WAI00311.1"/>
    <property type="molecule type" value="Genomic_DNA"/>
</dbReference>
<dbReference type="SUPFAM" id="SSF53448">
    <property type="entry name" value="Nucleotide-diphospho-sugar transferases"/>
    <property type="match status" value="1"/>
</dbReference>
<sequence>MLLFVGCIFLAVSAFPYLVYGFGIIFGKKTGVPPTLNRLPFVSIIISAYNEANVIQRRVDNIALSSYPKEKYEVIFIDDCSDDDSFSIAEKAFSDAHMSFKLLRNERRCGTNRSYNRGLKSASYDIIVTTDADVFFEKNALKYLVSRLVSDDAIAAVCSDMFPLPSSEIHRTGKYEQKYRSVYGGMCGWESAHDSTYNFNGGLVAFKKDIFSEIREGKGADDANTAFEAIRRGFRAYYETSAVVFEEIPENLKGQSRQKIRRATRLIEATLGNLDVLRISRPFSRIFFPLRILMFTVSPLLFFLGIGISVVGLLISSVSIIYVGIGIGLILGILGLSRFAQSFVVNQYYLLRGLLRLGSDVSVWESTSKKGDNI</sequence>
<keyword evidence="3" id="KW-0472">Membrane</keyword>
<evidence type="ECO:0000313" key="5">
    <source>
        <dbReference type="EMBL" id="WAI00311.1"/>
    </source>
</evidence>
<dbReference type="PANTHER" id="PTHR43630">
    <property type="entry name" value="POLY-BETA-1,6-N-ACETYL-D-GLUCOSAMINE SYNTHASE"/>
    <property type="match status" value="1"/>
</dbReference>
<proteinExistence type="predicted"/>
<dbReference type="Gene3D" id="3.90.550.10">
    <property type="entry name" value="Spore Coat Polysaccharide Biosynthesis Protein SpsA, Chain A"/>
    <property type="match status" value="1"/>
</dbReference>
<dbReference type="GO" id="GO:0016757">
    <property type="term" value="F:glycosyltransferase activity"/>
    <property type="evidence" value="ECO:0007669"/>
    <property type="project" value="UniProtKB-KW"/>
</dbReference>
<evidence type="ECO:0000259" key="4">
    <source>
        <dbReference type="Pfam" id="PF00535"/>
    </source>
</evidence>
<feature type="domain" description="Glycosyltransferase 2-like" evidence="4">
    <location>
        <begin position="43"/>
        <end position="196"/>
    </location>
</feature>
<feature type="transmembrane region" description="Helical" evidence="3">
    <location>
        <begin position="320"/>
        <end position="340"/>
    </location>
</feature>
<dbReference type="InterPro" id="IPR001173">
    <property type="entry name" value="Glyco_trans_2-like"/>
</dbReference>
<keyword evidence="2 5" id="KW-0808">Transferase</keyword>
<evidence type="ECO:0000256" key="1">
    <source>
        <dbReference type="ARBA" id="ARBA00022676"/>
    </source>
</evidence>
<dbReference type="RefSeq" id="WP_268185484.1">
    <property type="nucleotide sequence ID" value="NZ_CP113361.1"/>
</dbReference>
<organism evidence="5 6">
    <name type="scientific">Methanogenium organophilum</name>
    <dbReference type="NCBI Taxonomy" id="2199"/>
    <lineage>
        <taxon>Archaea</taxon>
        <taxon>Methanobacteriati</taxon>
        <taxon>Methanobacteriota</taxon>
        <taxon>Stenosarchaea group</taxon>
        <taxon>Methanomicrobia</taxon>
        <taxon>Methanomicrobiales</taxon>
        <taxon>Methanomicrobiaceae</taxon>
        <taxon>Methanogenium</taxon>
    </lineage>
</organism>
<keyword evidence="3" id="KW-1133">Transmembrane helix</keyword>
<accession>A0A9X9T7D8</accession>
<dbReference type="EC" id="2.4.-.-" evidence="5"/>
<dbReference type="InterPro" id="IPR029044">
    <property type="entry name" value="Nucleotide-diphossugar_trans"/>
</dbReference>
<keyword evidence="3" id="KW-0812">Transmembrane</keyword>
<protein>
    <submittedName>
        <fullName evidence="5">Glycosyltransferase</fullName>
        <ecNumber evidence="5">2.4.-.-</ecNumber>
    </submittedName>
</protein>
<evidence type="ECO:0000256" key="3">
    <source>
        <dbReference type="SAM" id="Phobius"/>
    </source>
</evidence>
<dbReference type="Proteomes" id="UP001163096">
    <property type="component" value="Chromosome"/>
</dbReference>
<feature type="transmembrane region" description="Helical" evidence="3">
    <location>
        <begin position="292"/>
        <end position="315"/>
    </location>
</feature>
<name>A0A9X9T7D8_METOG</name>
<gene>
    <name evidence="5" type="ORF">OU421_07670</name>
</gene>
<dbReference type="PANTHER" id="PTHR43630:SF1">
    <property type="entry name" value="POLY-BETA-1,6-N-ACETYL-D-GLUCOSAMINE SYNTHASE"/>
    <property type="match status" value="1"/>
</dbReference>
<keyword evidence="1 5" id="KW-0328">Glycosyltransferase</keyword>